<dbReference type="Proteomes" id="UP001229421">
    <property type="component" value="Unassembled WGS sequence"/>
</dbReference>
<name>A0AAD8P3L4_TARER</name>
<dbReference type="PANTHER" id="PTHR27003:SF359">
    <property type="entry name" value="SERINE_THREONINE-PROTEIN KINASE UNC-51-RELATED"/>
    <property type="match status" value="1"/>
</dbReference>
<dbReference type="EMBL" id="JAUHHV010000003">
    <property type="protein sequence ID" value="KAK1430787.1"/>
    <property type="molecule type" value="Genomic_DNA"/>
</dbReference>
<reference evidence="2" key="1">
    <citation type="journal article" date="2023" name="bioRxiv">
        <title>Improved chromosome-level genome assembly for marigold (Tagetes erecta).</title>
        <authorList>
            <person name="Jiang F."/>
            <person name="Yuan L."/>
            <person name="Wang S."/>
            <person name="Wang H."/>
            <person name="Xu D."/>
            <person name="Wang A."/>
            <person name="Fan W."/>
        </authorList>
    </citation>
    <scope>NUCLEOTIDE SEQUENCE</scope>
    <source>
        <strain evidence="2">WSJ</strain>
        <tissue evidence="2">Leaf</tissue>
    </source>
</reference>
<dbReference type="InterPro" id="IPR045272">
    <property type="entry name" value="ANXUR1/2-like"/>
</dbReference>
<dbReference type="SUPFAM" id="SSF56112">
    <property type="entry name" value="Protein kinase-like (PK-like)"/>
    <property type="match status" value="1"/>
</dbReference>
<dbReference type="GO" id="GO:0005524">
    <property type="term" value="F:ATP binding"/>
    <property type="evidence" value="ECO:0007669"/>
    <property type="project" value="InterPro"/>
</dbReference>
<dbReference type="Pfam" id="PF00069">
    <property type="entry name" value="Pkinase"/>
    <property type="match status" value="1"/>
</dbReference>
<dbReference type="PROSITE" id="PS00108">
    <property type="entry name" value="PROTEIN_KINASE_ST"/>
    <property type="match status" value="1"/>
</dbReference>
<dbReference type="GO" id="GO:0009506">
    <property type="term" value="C:plasmodesma"/>
    <property type="evidence" value="ECO:0007669"/>
    <property type="project" value="TreeGrafter"/>
</dbReference>
<dbReference type="Gene3D" id="1.10.510.10">
    <property type="entry name" value="Transferase(Phosphotransferase) domain 1"/>
    <property type="match status" value="1"/>
</dbReference>
<dbReference type="SMART" id="SM00220">
    <property type="entry name" value="S_TKc"/>
    <property type="match status" value="1"/>
</dbReference>
<evidence type="ECO:0000259" key="1">
    <source>
        <dbReference type="PROSITE" id="PS50011"/>
    </source>
</evidence>
<sequence length="393" mass="44570">MLRPTLQMFIHPSIDRSSPFASLLRNWMLILQKKRNPVFKFVASSHSSLTSTVEIEGWIQRLNICIQAASGLAYLHDPGAIHQRVLHRDVKSANILLDENWNARISDFGLSKFGPANQQYTFLVTNTVGTFGYCDPEYMKTGVLTKESDVYSFGVVLFEVLCGRLSYHTASDESVMPFTSLMRKYYEESKMSEILHDSIKNEISDSFTLDVFTKIGYECLSMDPKERPLMTEVLSKLKRSLQYHYYDTTGDDSVYLREESNLAKEPIGNDGKTWKKKAATAVEKTMNVAMEEASKLLDGTLENAGLKVFNWLVTHKEEASELVDLVNEVKMVGEEFDKWRDGKGKAELLDEVAENAVKWWDETGEAEVSELVDDTLEKLGSKLSKWLSGFGDD</sequence>
<gene>
    <name evidence="2" type="ORF">QVD17_13800</name>
</gene>
<dbReference type="GO" id="GO:0005886">
    <property type="term" value="C:plasma membrane"/>
    <property type="evidence" value="ECO:0007669"/>
    <property type="project" value="TreeGrafter"/>
</dbReference>
<proteinExistence type="predicted"/>
<dbReference type="AlphaFoldDB" id="A0AAD8P3L4"/>
<dbReference type="InterPro" id="IPR000719">
    <property type="entry name" value="Prot_kinase_dom"/>
</dbReference>
<feature type="domain" description="Protein kinase" evidence="1">
    <location>
        <begin position="1"/>
        <end position="246"/>
    </location>
</feature>
<protein>
    <recommendedName>
        <fullName evidence="1">Protein kinase domain-containing protein</fullName>
    </recommendedName>
</protein>
<dbReference type="InterPro" id="IPR008271">
    <property type="entry name" value="Ser/Thr_kinase_AS"/>
</dbReference>
<accession>A0AAD8P3L4</accession>
<dbReference type="PROSITE" id="PS50011">
    <property type="entry name" value="PROTEIN_KINASE_DOM"/>
    <property type="match status" value="1"/>
</dbReference>
<dbReference type="PANTHER" id="PTHR27003">
    <property type="entry name" value="OS07G0166700 PROTEIN"/>
    <property type="match status" value="1"/>
</dbReference>
<dbReference type="InterPro" id="IPR011009">
    <property type="entry name" value="Kinase-like_dom_sf"/>
</dbReference>
<evidence type="ECO:0000313" key="3">
    <source>
        <dbReference type="Proteomes" id="UP001229421"/>
    </source>
</evidence>
<dbReference type="GO" id="GO:0004714">
    <property type="term" value="F:transmembrane receptor protein tyrosine kinase activity"/>
    <property type="evidence" value="ECO:0007669"/>
    <property type="project" value="InterPro"/>
</dbReference>
<comment type="caution">
    <text evidence="2">The sequence shown here is derived from an EMBL/GenBank/DDBJ whole genome shotgun (WGS) entry which is preliminary data.</text>
</comment>
<evidence type="ECO:0000313" key="2">
    <source>
        <dbReference type="EMBL" id="KAK1430787.1"/>
    </source>
</evidence>
<organism evidence="2 3">
    <name type="scientific">Tagetes erecta</name>
    <name type="common">African marigold</name>
    <dbReference type="NCBI Taxonomy" id="13708"/>
    <lineage>
        <taxon>Eukaryota</taxon>
        <taxon>Viridiplantae</taxon>
        <taxon>Streptophyta</taxon>
        <taxon>Embryophyta</taxon>
        <taxon>Tracheophyta</taxon>
        <taxon>Spermatophyta</taxon>
        <taxon>Magnoliopsida</taxon>
        <taxon>eudicotyledons</taxon>
        <taxon>Gunneridae</taxon>
        <taxon>Pentapetalae</taxon>
        <taxon>asterids</taxon>
        <taxon>campanulids</taxon>
        <taxon>Asterales</taxon>
        <taxon>Asteraceae</taxon>
        <taxon>Asteroideae</taxon>
        <taxon>Heliantheae alliance</taxon>
        <taxon>Tageteae</taxon>
        <taxon>Tagetes</taxon>
    </lineage>
</organism>
<keyword evidence="3" id="KW-1185">Reference proteome</keyword>